<evidence type="ECO:0000313" key="2">
    <source>
        <dbReference type="EMBL" id="EEP53148.1"/>
    </source>
</evidence>
<evidence type="ECO:0000259" key="1">
    <source>
        <dbReference type="Pfam" id="PF09820"/>
    </source>
</evidence>
<dbReference type="RefSeq" id="WP_003412416.1">
    <property type="nucleotide sequence ID" value="NZ_ACOM01000005.1"/>
</dbReference>
<dbReference type="AlphaFoldDB" id="C4III2"/>
<dbReference type="PANTHER" id="PTHR34825:SF1">
    <property type="entry name" value="AAA-ATPASE-LIKE DOMAIN-CONTAINING PROTEIN"/>
    <property type="match status" value="1"/>
</dbReference>
<protein>
    <recommendedName>
        <fullName evidence="1">AAA-ATPase-like domain-containing protein</fullName>
    </recommendedName>
</protein>
<dbReference type="PANTHER" id="PTHR34825">
    <property type="entry name" value="CONSERVED PROTEIN, WITH A WEAK D-GALACTARATE DEHYDRATASE/ALTRONATE HYDROLASE DOMAIN"/>
    <property type="match status" value="1"/>
</dbReference>
<sequence>MNHKPLPIGIDNFEMLITRGYYFIDKSLLIKDLLDNKASVNLFTRPRRFGKTLNMSMLQYFFEDSRKELDGEKKDNSFLFDGLKIMDSGEEYTLHMGKYPVINLSLKSGKQPNFKMARESLIDEIRDEYIRHSFVLKSEKLIETEKESFLNIMNGKARDIDYAKSLMILSKCLNKYYEKKVIILIDEYDVPLQNAFFEGFYNEMIGFIRSLFESALKTNSYLEFAVITGCLRISKESIFTGLNNLKIISILDDKYDEFFGFTDQEVLKICEDYNMLQKYEILKAWYNGYIFGEANVYNPWSVMQFVDDLCANINRYPSSYWANTSSNSIVKSLIDRADDETKKEIEALIEGKTIEKPVHEDITYDEIYDSMDNLYNFMFFTGYFKSINERVDENTKIKYLTLKIPNEEVKYIFREKILKWFDVTIKTRDFSNIYNAVIGKDAEVFEEELASVLIETIIYGNKERISCRNADYTAKLGTRKAVYVYENFYHGFVTGILSGMKGYIVKSNRESGNGRGDIFIKPVTRRKAAIILELKVAKNFNELEEKADEALKQIEKMKYELEMKDDGYNNIIKYGISFFRKDCFIKLQED</sequence>
<accession>C4III2</accession>
<keyword evidence="3" id="KW-1185">Reference proteome</keyword>
<dbReference type="EMBL" id="ACOM01000005">
    <property type="protein sequence ID" value="EEP53148.1"/>
    <property type="molecule type" value="Genomic_DNA"/>
</dbReference>
<organism evidence="2 3">
    <name type="scientific">Clostridium butyricum E4 str. BoNT E BL5262</name>
    <dbReference type="NCBI Taxonomy" id="632245"/>
    <lineage>
        <taxon>Bacteria</taxon>
        <taxon>Bacillati</taxon>
        <taxon>Bacillota</taxon>
        <taxon>Clostridia</taxon>
        <taxon>Eubacteriales</taxon>
        <taxon>Clostridiaceae</taxon>
        <taxon>Clostridium</taxon>
    </lineage>
</organism>
<dbReference type="HOGENOM" id="CLU_021114_1_2_9"/>
<dbReference type="Pfam" id="PF08011">
    <property type="entry name" value="PDDEXK_9"/>
    <property type="match status" value="1"/>
</dbReference>
<reference evidence="2 3" key="1">
    <citation type="submission" date="2009-08" db="EMBL/GenBank/DDBJ databases">
        <authorList>
            <person name="Shrivastava S."/>
            <person name="Brinkac L.B."/>
            <person name="Brown J.L."/>
            <person name="Bruce D.B."/>
            <person name="Detter C."/>
            <person name="Green L.D."/>
            <person name="Munk C.A."/>
            <person name="Rogers Y.C."/>
            <person name="Tapia R."/>
            <person name="Sims D.R."/>
            <person name="Smith L.A."/>
            <person name="Smith T.J."/>
            <person name="Sutton G."/>
            <person name="Brettin T."/>
        </authorList>
    </citation>
    <scope>NUCLEOTIDE SEQUENCE [LARGE SCALE GENOMIC DNA]</scope>
    <source>
        <strain evidence="3">E4 str. BoNT E BL5262</strain>
    </source>
</reference>
<dbReference type="eggNOG" id="COG4637">
    <property type="taxonomic scope" value="Bacteria"/>
</dbReference>
<dbReference type="InterPro" id="IPR018631">
    <property type="entry name" value="AAA-ATPase-like_dom"/>
</dbReference>
<feature type="domain" description="AAA-ATPase-like" evidence="1">
    <location>
        <begin position="7"/>
        <end position="239"/>
    </location>
</feature>
<dbReference type="InterPro" id="IPR012547">
    <property type="entry name" value="PDDEXK_9"/>
</dbReference>
<evidence type="ECO:0000313" key="3">
    <source>
        <dbReference type="Proteomes" id="UP000003081"/>
    </source>
</evidence>
<dbReference type="Proteomes" id="UP000003081">
    <property type="component" value="Unassembled WGS sequence"/>
</dbReference>
<gene>
    <name evidence="2" type="ORF">CLP_2218</name>
</gene>
<proteinExistence type="predicted"/>
<comment type="caution">
    <text evidence="2">The sequence shown here is derived from an EMBL/GenBank/DDBJ whole genome shotgun (WGS) entry which is preliminary data.</text>
</comment>
<dbReference type="Pfam" id="PF09820">
    <property type="entry name" value="AAA-ATPase_like"/>
    <property type="match status" value="1"/>
</dbReference>
<dbReference type="STRING" id="1492.ATN24_09015"/>
<name>C4III2_CLOBU</name>